<dbReference type="Proteomes" id="UP000230222">
    <property type="component" value="Unassembled WGS sequence"/>
</dbReference>
<dbReference type="SMART" id="SM00191">
    <property type="entry name" value="Int_alpha"/>
    <property type="match status" value="6"/>
</dbReference>
<reference evidence="6" key="1">
    <citation type="submission" date="2017-09" db="EMBL/GenBank/DDBJ databases">
        <title>Depth-based differentiation of microbial function through sediment-hosted aquifers and enrichment of novel symbionts in the deep terrestrial subsurface.</title>
        <authorList>
            <person name="Probst A.J."/>
            <person name="Ladd B."/>
            <person name="Jarett J.K."/>
            <person name="Geller-Mcgrath D.E."/>
            <person name="Sieber C.M.K."/>
            <person name="Emerson J.B."/>
            <person name="Anantharaman K."/>
            <person name="Thomas B.C."/>
            <person name="Malmstrom R."/>
            <person name="Stieglmeier M."/>
            <person name="Klingl A."/>
            <person name="Woyke T."/>
            <person name="Ryan C.M."/>
            <person name="Banfield J.F."/>
        </authorList>
    </citation>
    <scope>NUCLEOTIDE SEQUENCE [LARGE SCALE GENOMIC DNA]</scope>
</reference>
<dbReference type="InterPro" id="IPR000413">
    <property type="entry name" value="Integrin_alpha"/>
</dbReference>
<feature type="domain" description="Right handed beta helix" evidence="4">
    <location>
        <begin position="128"/>
        <end position="243"/>
    </location>
</feature>
<evidence type="ECO:0000256" key="1">
    <source>
        <dbReference type="ARBA" id="ARBA00022729"/>
    </source>
</evidence>
<dbReference type="InterPro" id="IPR028994">
    <property type="entry name" value="Integrin_alpha_N"/>
</dbReference>
<dbReference type="SMART" id="SM00710">
    <property type="entry name" value="PbH1"/>
    <property type="match status" value="4"/>
</dbReference>
<sequence>MLCFRKLFPALVLRERESKRLSRFVKGFLSLLFFVVLTFTFHSSVYATSYYVAGDTGLDTNDGSISTPWKTIQKAAGTALAPGDVVNVKGGLTYAEKVIPSTSGSSGNYITYQGWSGTGMPTVDATGKTQGFYVNSKSYIKIIGFFIKNASTAGIQIESFYTSLYAIVINNIIINNGAFGIYNSNSNGNKYYNNILYNNTYAGFHSDGTSSVTVELKNNIAIGNGSYGGLSVSSGVIVTSSNNDSWNNTGSNYNHFTPSSSDLSQDPLFVDSANNDFRLAANSALINAGATLFEVTTDILGIIRPQGSGYDIGAYEYDGVLGEQVSIEPLPQNPVRASNLSLLSHIDGESAGDQFGMYVGGPNMTVTDANGDGYDDLIAGARYHYSSGVDYGGIYVFNGKSNFTDISATNADTIIRESVYGAFGELNIVDDITGDGMPELISSHYRGLPGHIGKVYIFDKDILTSGSGSSSQAIATITGSSSTARFGVYGAVLGDINGDGIKDYVFSGAVDTKAYVFYGEPTIASKNAADASVIYTNDINSGAMSYVKSQFDINNDGYKDIGIICSTCNTYGSLYIFKGESNLTNKNLSQADIVISGTNNKNVGYNIVAGDFDGDGKDDLVLGSSGLYLFKGKSDFVSTPISASDMVISTSDPDSPADISISGLFTADINNDSCPDLVFGNSIPRMYVLYGCSLSTSGLSSPSLIYVGSGDMSTMVGSSFEVGDINGDGYKEIFANDPIYLNGNYKGRIYALGIPHGSPSISLNAIGNTNNLTISGSVTDTLTVGGVEVSTDNGSWNTCTVTSGNFSCGLSSSLTDGSHSLRLRSKNSLGVYMATREYNSASFTYDHTSPLVDWTDTSGNRKKYESTGNDNVFTTDTLPTFTFTKSSDTTAGLSKYQILINNNLYIDNIDPTKPGDKDYREDDDKYVKYDGDNNILVHAKKDKDKLISGKAYKWRVRAVDSAGNSTDTQEKIIRINTHEANFSGSWFPLTLLNIGGSDI</sequence>
<dbReference type="EMBL" id="PFEC01000019">
    <property type="protein sequence ID" value="PJE62086.1"/>
    <property type="molecule type" value="Genomic_DNA"/>
</dbReference>
<dbReference type="Gene3D" id="2.160.20.10">
    <property type="entry name" value="Single-stranded right-handed beta-helix, Pectin lyase-like"/>
    <property type="match status" value="2"/>
</dbReference>
<feature type="non-terminal residue" evidence="5">
    <location>
        <position position="999"/>
    </location>
</feature>
<dbReference type="PANTHER" id="PTHR13412:SF0">
    <property type="entry name" value="T-CELL IMMUNOMODULATORY PROTEIN"/>
    <property type="match status" value="1"/>
</dbReference>
<dbReference type="GO" id="GO:0008305">
    <property type="term" value="C:integrin complex"/>
    <property type="evidence" value="ECO:0007669"/>
    <property type="project" value="InterPro"/>
</dbReference>
<keyword evidence="2" id="KW-0677">Repeat</keyword>
<dbReference type="InterPro" id="IPR006626">
    <property type="entry name" value="PbH1"/>
</dbReference>
<evidence type="ECO:0000313" key="6">
    <source>
        <dbReference type="Proteomes" id="UP000230222"/>
    </source>
</evidence>
<dbReference type="SUPFAM" id="SSF51126">
    <property type="entry name" value="Pectin lyase-like"/>
    <property type="match status" value="1"/>
</dbReference>
<evidence type="ECO:0000256" key="3">
    <source>
        <dbReference type="ARBA" id="ARBA00023180"/>
    </source>
</evidence>
<dbReference type="InterPro" id="IPR013783">
    <property type="entry name" value="Ig-like_fold"/>
</dbReference>
<dbReference type="InterPro" id="IPR013519">
    <property type="entry name" value="Int_alpha_beta-p"/>
</dbReference>
<dbReference type="InterPro" id="IPR013517">
    <property type="entry name" value="FG-GAP"/>
</dbReference>
<dbReference type="PRINTS" id="PR01185">
    <property type="entry name" value="INTEGRINA"/>
</dbReference>
<dbReference type="InterPro" id="IPR012334">
    <property type="entry name" value="Pectin_lyas_fold"/>
</dbReference>
<name>A0A2M8KQ88_9BACT</name>
<keyword evidence="1" id="KW-0732">Signal</keyword>
<accession>A0A2M8KQ88</accession>
<evidence type="ECO:0000313" key="5">
    <source>
        <dbReference type="EMBL" id="PJE62086.1"/>
    </source>
</evidence>
<dbReference type="Pfam" id="PF13517">
    <property type="entry name" value="FG-GAP_3"/>
    <property type="match status" value="1"/>
</dbReference>
<dbReference type="Pfam" id="PF13229">
    <property type="entry name" value="Beta_helix"/>
    <property type="match status" value="1"/>
</dbReference>
<protein>
    <recommendedName>
        <fullName evidence="4">Right handed beta helix domain-containing protein</fullName>
    </recommendedName>
</protein>
<evidence type="ECO:0000259" key="4">
    <source>
        <dbReference type="Pfam" id="PF13229"/>
    </source>
</evidence>
<organism evidence="5 6">
    <name type="scientific">Candidatus Roizmanbacteria bacterium CG10_big_fil_rev_8_21_14_0_10_39_12</name>
    <dbReference type="NCBI Taxonomy" id="1974852"/>
    <lineage>
        <taxon>Bacteria</taxon>
        <taxon>Candidatus Roizmaniibacteriota</taxon>
    </lineage>
</organism>
<dbReference type="InterPro" id="IPR024881">
    <property type="entry name" value="Tip"/>
</dbReference>
<dbReference type="InterPro" id="IPR039448">
    <property type="entry name" value="Beta_helix"/>
</dbReference>
<dbReference type="Gene3D" id="2.60.40.10">
    <property type="entry name" value="Immunoglobulins"/>
    <property type="match status" value="2"/>
</dbReference>
<dbReference type="NCBIfam" id="NF041518">
    <property type="entry name" value="choice_anch_Q"/>
    <property type="match status" value="1"/>
</dbReference>
<dbReference type="GO" id="GO:0007155">
    <property type="term" value="P:cell adhesion"/>
    <property type="evidence" value="ECO:0007669"/>
    <property type="project" value="InterPro"/>
</dbReference>
<comment type="caution">
    <text evidence="5">The sequence shown here is derived from an EMBL/GenBank/DDBJ whole genome shotgun (WGS) entry which is preliminary data.</text>
</comment>
<gene>
    <name evidence="5" type="ORF">COU87_01165</name>
</gene>
<dbReference type="InterPro" id="IPR011050">
    <property type="entry name" value="Pectin_lyase_fold/virulence"/>
</dbReference>
<proteinExistence type="predicted"/>
<evidence type="ECO:0000256" key="2">
    <source>
        <dbReference type="ARBA" id="ARBA00022737"/>
    </source>
</evidence>
<dbReference type="Gene3D" id="2.130.10.130">
    <property type="entry name" value="Integrin alpha, N-terminal"/>
    <property type="match status" value="2"/>
</dbReference>
<dbReference type="PANTHER" id="PTHR13412">
    <property type="entry name" value="T-CELL IMMUNOMODULATORY PROTEIN HOMOLOG"/>
    <property type="match status" value="1"/>
</dbReference>
<keyword evidence="3" id="KW-0325">Glycoprotein</keyword>
<dbReference type="PROSITE" id="PS51470">
    <property type="entry name" value="FG_GAP"/>
    <property type="match status" value="1"/>
</dbReference>
<dbReference type="SUPFAM" id="SSF69318">
    <property type="entry name" value="Integrin alpha N-terminal domain"/>
    <property type="match status" value="2"/>
</dbReference>
<dbReference type="AlphaFoldDB" id="A0A2M8KQ88"/>
<dbReference type="InterPro" id="IPR059226">
    <property type="entry name" value="Choice_anch_Q_dom"/>
</dbReference>